<keyword evidence="1" id="KW-1133">Transmembrane helix</keyword>
<dbReference type="EMBL" id="CP043473">
    <property type="protein sequence ID" value="QEL57708.1"/>
    <property type="molecule type" value="Genomic_DNA"/>
</dbReference>
<keyword evidence="1" id="KW-0472">Membrane</keyword>
<evidence type="ECO:0000313" key="2">
    <source>
        <dbReference type="EMBL" id="QEL57708.1"/>
    </source>
</evidence>
<feature type="transmembrane region" description="Helical" evidence="1">
    <location>
        <begin position="379"/>
        <end position="398"/>
    </location>
</feature>
<sequence length="405" mass="46075">MCYKLYRQVSFLQYGLTKKVHLEMTLVFLSSLICFATLLKLKRDPVEPAFLLVIVWGLISGMEIYWGVYSISLYAQIIISASIAFFCMSSALISSRIFSSNKIYPNYINSNIGMYLSLFLVIFFPVFVNGLNGLSELSNTTAIELRDAMTESNHNKDLSPIISIGLNFPIVFLIYYTSVVSKVRDKWLFCLFFVGLLYILLSFSKGYLLQFVIPPLINLYIRGLITKKHLSVIFCILLSVIILLFFVRDYFVGSSVLFQMYILAPVAAFDQIVLGKFSLNSPEYDFLTPFYDFFNLAIDRSRDTHWVDVGVPTNVFTVFGILTNDFGGFGCVIIFSLLGVLSRVIYIKARNNQNVILLTLLGWVIYGVGLSFFSDGLLGMIGTYSKYLLLIYFIDCFFSKRIKIS</sequence>
<gene>
    <name evidence="2" type="ORF">FYK34_20135</name>
</gene>
<keyword evidence="1" id="KW-0812">Transmembrane</keyword>
<dbReference type="KEGG" id="chrm:FYK34_20135"/>
<organism evidence="2 3">
    <name type="scientific">Chromobacterium paludis</name>
    <dbReference type="NCBI Taxonomy" id="2605945"/>
    <lineage>
        <taxon>Bacteria</taxon>
        <taxon>Pseudomonadati</taxon>
        <taxon>Pseudomonadota</taxon>
        <taxon>Betaproteobacteria</taxon>
        <taxon>Neisseriales</taxon>
        <taxon>Chromobacteriaceae</taxon>
        <taxon>Chromobacterium</taxon>
    </lineage>
</organism>
<dbReference type="NCBIfam" id="TIGR04370">
    <property type="entry name" value="glyco_rpt_poly"/>
    <property type="match status" value="1"/>
</dbReference>
<dbReference type="AlphaFoldDB" id="A0A5C1DP55"/>
<feature type="transmembrane region" description="Helical" evidence="1">
    <location>
        <begin position="107"/>
        <end position="128"/>
    </location>
</feature>
<feature type="transmembrane region" description="Helical" evidence="1">
    <location>
        <begin position="326"/>
        <end position="346"/>
    </location>
</feature>
<feature type="transmembrane region" description="Helical" evidence="1">
    <location>
        <begin position="355"/>
        <end position="373"/>
    </location>
</feature>
<evidence type="ECO:0000256" key="1">
    <source>
        <dbReference type="SAM" id="Phobius"/>
    </source>
</evidence>
<feature type="transmembrane region" description="Helical" evidence="1">
    <location>
        <begin position="229"/>
        <end position="247"/>
    </location>
</feature>
<keyword evidence="3" id="KW-1185">Reference proteome</keyword>
<feature type="transmembrane region" description="Helical" evidence="1">
    <location>
        <begin position="20"/>
        <end position="38"/>
    </location>
</feature>
<evidence type="ECO:0000313" key="3">
    <source>
        <dbReference type="Proteomes" id="UP000322079"/>
    </source>
</evidence>
<proteinExistence type="predicted"/>
<protein>
    <submittedName>
        <fullName evidence="2">Oligosaccharide repeat unit polymerase</fullName>
    </submittedName>
</protein>
<feature type="transmembrane region" description="Helical" evidence="1">
    <location>
        <begin position="256"/>
        <end position="274"/>
    </location>
</feature>
<dbReference type="Proteomes" id="UP000322079">
    <property type="component" value="Chromosome"/>
</dbReference>
<accession>A0A5C1DP55</accession>
<feature type="transmembrane region" description="Helical" evidence="1">
    <location>
        <begin position="188"/>
        <end position="209"/>
    </location>
</feature>
<name>A0A5C1DP55_9NEIS</name>
<reference evidence="2 3" key="1">
    <citation type="submission" date="2019-08" db="EMBL/GenBank/DDBJ databases">
        <title>Chromobacterium paludis, a novel bacterium isolated from a Maryland marsh pond.</title>
        <authorList>
            <person name="Blackburn M.B."/>
            <person name="Gundersen-Rindal D.E."/>
        </authorList>
    </citation>
    <scope>NUCLEOTIDE SEQUENCE [LARGE SCALE GENOMIC DNA]</scope>
    <source>
        <strain evidence="3">IIBBL 257-1</strain>
    </source>
</reference>
<feature type="transmembrane region" description="Helical" evidence="1">
    <location>
        <begin position="74"/>
        <end position="95"/>
    </location>
</feature>
<feature type="transmembrane region" description="Helical" evidence="1">
    <location>
        <begin position="158"/>
        <end position="176"/>
    </location>
</feature>
<feature type="transmembrane region" description="Helical" evidence="1">
    <location>
        <begin position="50"/>
        <end position="68"/>
    </location>
</feature>